<dbReference type="EMBL" id="FCOK02000145">
    <property type="protein sequence ID" value="SAL73969.1"/>
    <property type="molecule type" value="Genomic_DNA"/>
</dbReference>
<proteinExistence type="predicted"/>
<dbReference type="AlphaFoldDB" id="A0A158JZX0"/>
<dbReference type="InterPro" id="IPR056130">
    <property type="entry name" value="DUF7713"/>
</dbReference>
<feature type="domain" description="DUF7713" evidence="3">
    <location>
        <begin position="127"/>
        <end position="192"/>
    </location>
</feature>
<evidence type="ECO:0000259" key="2">
    <source>
        <dbReference type="Pfam" id="PF24735"/>
    </source>
</evidence>
<dbReference type="Pfam" id="PF24735">
    <property type="entry name" value="DUF7686"/>
    <property type="match status" value="1"/>
</dbReference>
<reference evidence="4 5" key="1">
    <citation type="submission" date="2016-01" db="EMBL/GenBank/DDBJ databases">
        <authorList>
            <person name="Oliw E.H."/>
        </authorList>
    </citation>
    <scope>NUCLEOTIDE SEQUENCE [LARGE SCALE GENOMIC DNA]</scope>
    <source>
        <strain evidence="4">LMG 27134</strain>
    </source>
</reference>
<evidence type="ECO:0000259" key="3">
    <source>
        <dbReference type="Pfam" id="PF24828"/>
    </source>
</evidence>
<evidence type="ECO:0000259" key="1">
    <source>
        <dbReference type="Pfam" id="PF24734"/>
    </source>
</evidence>
<organism evidence="4 5">
    <name type="scientific">Caballeronia udeis</name>
    <dbReference type="NCBI Taxonomy" id="1232866"/>
    <lineage>
        <taxon>Bacteria</taxon>
        <taxon>Pseudomonadati</taxon>
        <taxon>Pseudomonadota</taxon>
        <taxon>Betaproteobacteria</taxon>
        <taxon>Burkholderiales</taxon>
        <taxon>Burkholderiaceae</taxon>
        <taxon>Caballeronia</taxon>
    </lineage>
</organism>
<dbReference type="Proteomes" id="UP000054683">
    <property type="component" value="Unassembled WGS sequence"/>
</dbReference>
<dbReference type="InterPro" id="IPR056103">
    <property type="entry name" value="DUF7686"/>
</dbReference>
<dbReference type="OrthoDB" id="7601802at2"/>
<protein>
    <submittedName>
        <fullName evidence="4">Uncharacterized protein</fullName>
    </submittedName>
</protein>
<evidence type="ECO:0000313" key="5">
    <source>
        <dbReference type="Proteomes" id="UP000054683"/>
    </source>
</evidence>
<name>A0A158JZX0_9BURK</name>
<dbReference type="Pfam" id="PF24828">
    <property type="entry name" value="DUF7713"/>
    <property type="match status" value="1"/>
</dbReference>
<feature type="domain" description="DUF7686" evidence="2">
    <location>
        <begin position="53"/>
        <end position="124"/>
    </location>
</feature>
<accession>A0A158JZX0</accession>
<dbReference type="Pfam" id="PF24734">
    <property type="entry name" value="DUF7685"/>
    <property type="match status" value="1"/>
</dbReference>
<gene>
    <name evidence="4" type="ORF">AWB69_09113</name>
</gene>
<evidence type="ECO:0000313" key="4">
    <source>
        <dbReference type="EMBL" id="SAL73969.1"/>
    </source>
</evidence>
<dbReference type="RefSeq" id="WP_062093093.1">
    <property type="nucleotide sequence ID" value="NZ_FCOK02000145.1"/>
</dbReference>
<dbReference type="InterPro" id="IPR056102">
    <property type="entry name" value="DUF7685"/>
</dbReference>
<feature type="domain" description="DUF7685" evidence="1">
    <location>
        <begin position="5"/>
        <end position="47"/>
    </location>
</feature>
<sequence>MSVSQCATCGAIVPQYDTVNTVSEGHGDRLLCTACFNREMAHHTGLDDFGEVKFKPVHLSDANGTVHEFHIRSLLFGDKLSLEAFDSTTEEEPSGYRFQIIGDPLSDQFVLLGNLIEKMRRLLAVAHIKDSDLGLQIVDETVRGRIEWDGIEDSRQPCVVIDGRRVEWDELGRMLMPFEGWQFKLEVRDPSDEI</sequence>